<feature type="compositionally biased region" description="Low complexity" evidence="6">
    <location>
        <begin position="154"/>
        <end position="165"/>
    </location>
</feature>
<evidence type="ECO:0000259" key="7">
    <source>
        <dbReference type="PROSITE" id="PS50048"/>
    </source>
</evidence>
<evidence type="ECO:0000256" key="3">
    <source>
        <dbReference type="ARBA" id="ARBA00023125"/>
    </source>
</evidence>
<keyword evidence="3" id="KW-0238">DNA-binding</keyword>
<proteinExistence type="predicted"/>
<feature type="compositionally biased region" description="Basic and acidic residues" evidence="6">
    <location>
        <begin position="79"/>
        <end position="88"/>
    </location>
</feature>
<dbReference type="OMA" id="HISHMAN"/>
<dbReference type="GO" id="GO:0045944">
    <property type="term" value="P:positive regulation of transcription by RNA polymerase II"/>
    <property type="evidence" value="ECO:0007669"/>
    <property type="project" value="TreeGrafter"/>
</dbReference>
<feature type="region of interest" description="Disordered" evidence="6">
    <location>
        <begin position="79"/>
        <end position="168"/>
    </location>
</feature>
<dbReference type="InterPro" id="IPR036864">
    <property type="entry name" value="Zn2-C6_fun-type_DNA-bd_sf"/>
</dbReference>
<dbReference type="CDD" id="cd00067">
    <property type="entry name" value="GAL4"/>
    <property type="match status" value="1"/>
</dbReference>
<feature type="compositionally biased region" description="Polar residues" evidence="6">
    <location>
        <begin position="304"/>
        <end position="316"/>
    </location>
</feature>
<dbReference type="OrthoDB" id="2328572at2759"/>
<evidence type="ECO:0000313" key="9">
    <source>
        <dbReference type="Proteomes" id="UP000002668"/>
    </source>
</evidence>
<gene>
    <name evidence="8" type="ORF">LEMA_P081750.1</name>
</gene>
<dbReference type="GO" id="GO:0000981">
    <property type="term" value="F:DNA-binding transcription factor activity, RNA polymerase II-specific"/>
    <property type="evidence" value="ECO:0007669"/>
    <property type="project" value="InterPro"/>
</dbReference>
<name>E5A5N8_LEPMJ</name>
<dbReference type="Pfam" id="PF00172">
    <property type="entry name" value="Zn_clus"/>
    <property type="match status" value="1"/>
</dbReference>
<feature type="region of interest" description="Disordered" evidence="6">
    <location>
        <begin position="302"/>
        <end position="332"/>
    </location>
</feature>
<protein>
    <submittedName>
        <fullName evidence="8">Similar to SirZ</fullName>
    </submittedName>
</protein>
<dbReference type="InterPro" id="IPR001138">
    <property type="entry name" value="Zn2Cys6_DnaBD"/>
</dbReference>
<dbReference type="GeneID" id="13282406"/>
<dbReference type="EMBL" id="FP929134">
    <property type="protein sequence ID" value="CBX98936.1"/>
    <property type="molecule type" value="Genomic_DNA"/>
</dbReference>
<dbReference type="PANTHER" id="PTHR47540:SF6">
    <property type="entry name" value="ZN(II)2CYS6 TRANSCRIPTION FACTOR (EUROFUNG)"/>
    <property type="match status" value="1"/>
</dbReference>
<comment type="subcellular location">
    <subcellularLocation>
        <location evidence="1">Nucleus</location>
    </subcellularLocation>
</comment>
<accession>E5A5N8</accession>
<reference evidence="9" key="1">
    <citation type="journal article" date="2011" name="Nat. Commun.">
        <title>Effector diversification within compartments of the Leptosphaeria maculans genome affected by Repeat-Induced Point mutations.</title>
        <authorList>
            <person name="Rouxel T."/>
            <person name="Grandaubert J."/>
            <person name="Hane J.K."/>
            <person name="Hoede C."/>
            <person name="van de Wouw A.P."/>
            <person name="Couloux A."/>
            <person name="Dominguez V."/>
            <person name="Anthouard V."/>
            <person name="Bally P."/>
            <person name="Bourras S."/>
            <person name="Cozijnsen A.J."/>
            <person name="Ciuffetti L.M."/>
            <person name="Degrave A."/>
            <person name="Dilmaghani A."/>
            <person name="Duret L."/>
            <person name="Fudal I."/>
            <person name="Goodwin S.B."/>
            <person name="Gout L."/>
            <person name="Glaser N."/>
            <person name="Linglin J."/>
            <person name="Kema G.H.J."/>
            <person name="Lapalu N."/>
            <person name="Lawrence C.B."/>
            <person name="May K."/>
            <person name="Meyer M."/>
            <person name="Ollivier B."/>
            <person name="Poulain J."/>
            <person name="Schoch C.L."/>
            <person name="Simon A."/>
            <person name="Spatafora J.W."/>
            <person name="Stachowiak A."/>
            <person name="Turgeon B.G."/>
            <person name="Tyler B.M."/>
            <person name="Vincent D."/>
            <person name="Weissenbach J."/>
            <person name="Amselem J."/>
            <person name="Quesneville H."/>
            <person name="Oliver R.P."/>
            <person name="Wincker P."/>
            <person name="Balesdent M.-H."/>
            <person name="Howlett B.J."/>
        </authorList>
    </citation>
    <scope>NUCLEOTIDE SEQUENCE [LARGE SCALE GENOMIC DNA]</scope>
    <source>
        <strain evidence="9">JN3 / isolate v23.1.3 / race Av1-4-5-6-7-8</strain>
    </source>
</reference>
<dbReference type="HOGENOM" id="CLU_595902_0_0_1"/>
<keyword evidence="9" id="KW-1185">Reference proteome</keyword>
<dbReference type="SMR" id="E5A5N8"/>
<evidence type="ECO:0000256" key="2">
    <source>
        <dbReference type="ARBA" id="ARBA00023015"/>
    </source>
</evidence>
<evidence type="ECO:0000256" key="4">
    <source>
        <dbReference type="ARBA" id="ARBA00023163"/>
    </source>
</evidence>
<dbReference type="GO" id="GO:0043565">
    <property type="term" value="F:sequence-specific DNA binding"/>
    <property type="evidence" value="ECO:0007669"/>
    <property type="project" value="TreeGrafter"/>
</dbReference>
<dbReference type="GO" id="GO:0005634">
    <property type="term" value="C:nucleus"/>
    <property type="evidence" value="ECO:0007669"/>
    <property type="project" value="UniProtKB-SubCell"/>
</dbReference>
<evidence type="ECO:0000256" key="5">
    <source>
        <dbReference type="ARBA" id="ARBA00023242"/>
    </source>
</evidence>
<evidence type="ECO:0000313" key="8">
    <source>
        <dbReference type="EMBL" id="CBX98936.1"/>
    </source>
</evidence>
<evidence type="ECO:0000256" key="6">
    <source>
        <dbReference type="SAM" id="MobiDB-lite"/>
    </source>
</evidence>
<dbReference type="AlphaFoldDB" id="E5A5N8"/>
<keyword evidence="4" id="KW-0804">Transcription</keyword>
<dbReference type="VEuPathDB" id="FungiDB:LEMA_P081750.1"/>
<dbReference type="Proteomes" id="UP000002668">
    <property type="component" value="Genome"/>
</dbReference>
<dbReference type="eggNOG" id="ENOG502SSPP">
    <property type="taxonomic scope" value="Eukaryota"/>
</dbReference>
<dbReference type="InParanoid" id="E5A5N8"/>
<dbReference type="GO" id="GO:0008270">
    <property type="term" value="F:zinc ion binding"/>
    <property type="evidence" value="ECO:0007669"/>
    <property type="project" value="InterPro"/>
</dbReference>
<organism evidence="9">
    <name type="scientific">Leptosphaeria maculans (strain JN3 / isolate v23.1.3 / race Av1-4-5-6-7-8)</name>
    <name type="common">Blackleg fungus</name>
    <name type="synonym">Phoma lingam</name>
    <dbReference type="NCBI Taxonomy" id="985895"/>
    <lineage>
        <taxon>Eukaryota</taxon>
        <taxon>Fungi</taxon>
        <taxon>Dikarya</taxon>
        <taxon>Ascomycota</taxon>
        <taxon>Pezizomycotina</taxon>
        <taxon>Dothideomycetes</taxon>
        <taxon>Pleosporomycetidae</taxon>
        <taxon>Pleosporales</taxon>
        <taxon>Pleosporineae</taxon>
        <taxon>Leptosphaeriaceae</taxon>
        <taxon>Plenodomus</taxon>
        <taxon>Plenodomus lingam/Leptosphaeria maculans species complex</taxon>
    </lineage>
</organism>
<evidence type="ECO:0000256" key="1">
    <source>
        <dbReference type="ARBA" id="ARBA00004123"/>
    </source>
</evidence>
<feature type="compositionally biased region" description="Acidic residues" evidence="6">
    <location>
        <begin position="135"/>
        <end position="147"/>
    </location>
</feature>
<dbReference type="InterPro" id="IPR051711">
    <property type="entry name" value="Stress_Response_Reg"/>
</dbReference>
<keyword evidence="2" id="KW-0805">Transcription regulation</keyword>
<feature type="domain" description="Zn(2)-C6 fungal-type" evidence="7">
    <location>
        <begin position="27"/>
        <end position="56"/>
    </location>
</feature>
<feature type="compositionally biased region" description="Low complexity" evidence="6">
    <location>
        <begin position="317"/>
        <end position="328"/>
    </location>
</feature>
<dbReference type="PANTHER" id="PTHR47540">
    <property type="entry name" value="THIAMINE REPRESSIBLE GENES REGULATORY PROTEIN THI5"/>
    <property type="match status" value="1"/>
</dbReference>
<dbReference type="PROSITE" id="PS00463">
    <property type="entry name" value="ZN2_CY6_FUNGAL_1"/>
    <property type="match status" value="1"/>
</dbReference>
<dbReference type="SMART" id="SM00066">
    <property type="entry name" value="GAL4"/>
    <property type="match status" value="1"/>
</dbReference>
<keyword evidence="5" id="KW-0539">Nucleus</keyword>
<dbReference type="Gene3D" id="4.10.240.10">
    <property type="entry name" value="Zn(2)-C6 fungal-type DNA-binding domain"/>
    <property type="match status" value="1"/>
</dbReference>
<sequence length="500" mass="54706">MSPAPPPCGFAEAESTNTKSAPKFRSACNACHEVKLKCLGGQPCARCRNKQVECVYSHAARIGKPKGSRNKKTLERLRQAKAMSRPEETQGEETTSLTAVDASQAINCRALSGSTRRDSSPLPPPHSDTDSAEGGAEEELLDQEERDEAEKPPLVENPPNLNPLEQISPPREDFLDLLAHSSLLNNTQHDLQHPTADMVPDGLAGFPHASTSAADDLSWMTSPTKSLLSTTFPAIEDDLQDLQDPFLCSSWRSACLPPSSSRSSFHFPRFNHFAEDTMGLEYASGMDATRSLGDPPHAMARAGSFSTSGPGSSQEGSHFLSSRHSQSSGMYQPVPKRPSCSCLKLQASALCRIHLVDRSHADMRGDTVLATASTILDSCNALILCPSCATDYKFLLLAIMTVRILLCWLRGLSATRTQNDNANMKLTLGEYEISGEEEAIIKNMLVSRALEKVKIAVRRLRERVNSITIQEVGNCSESTQRWDLTYIRMCLDHMEKQVGC</sequence>
<dbReference type="PROSITE" id="PS50048">
    <property type="entry name" value="ZN2_CY6_FUNGAL_2"/>
    <property type="match status" value="1"/>
</dbReference>
<dbReference type="SUPFAM" id="SSF57701">
    <property type="entry name" value="Zn2/Cys6 DNA-binding domain"/>
    <property type="match status" value="1"/>
</dbReference>